<dbReference type="InterPro" id="IPR016119">
    <property type="entry name" value="Br/Cl_peroxidase_C"/>
</dbReference>
<dbReference type="Pfam" id="PF21167">
    <property type="entry name" value="DUF6851"/>
    <property type="match status" value="1"/>
</dbReference>
<comment type="caution">
    <text evidence="3">The sequence shown here is derived from an EMBL/GenBank/DDBJ whole genome shotgun (WGS) entry which is preliminary data.</text>
</comment>
<evidence type="ECO:0000313" key="4">
    <source>
        <dbReference type="Proteomes" id="UP001239909"/>
    </source>
</evidence>
<dbReference type="PANTHER" id="PTHR34599:SF2">
    <property type="entry name" value="TRAF-TYPE DOMAIN-CONTAINING PROTEIN"/>
    <property type="match status" value="1"/>
</dbReference>
<dbReference type="Pfam" id="PF22778">
    <property type="entry name" value="VCPO_2nd"/>
    <property type="match status" value="1"/>
</dbReference>
<organism evidence="3 4">
    <name type="scientific">Paralimibaculum aggregatum</name>
    <dbReference type="NCBI Taxonomy" id="3036245"/>
    <lineage>
        <taxon>Bacteria</taxon>
        <taxon>Pseudomonadati</taxon>
        <taxon>Pseudomonadota</taxon>
        <taxon>Alphaproteobacteria</taxon>
        <taxon>Rhodobacterales</taxon>
        <taxon>Paracoccaceae</taxon>
        <taxon>Paralimibaculum</taxon>
    </lineage>
</organism>
<proteinExistence type="predicted"/>
<gene>
    <name evidence="3" type="ORF">LNKW23_22380</name>
</gene>
<dbReference type="CDD" id="cd03398">
    <property type="entry name" value="PAP2_haloperoxidase"/>
    <property type="match status" value="1"/>
</dbReference>
<dbReference type="SUPFAM" id="SSF48317">
    <property type="entry name" value="Acid phosphatase/Vanadium-dependent haloperoxidase"/>
    <property type="match status" value="1"/>
</dbReference>
<dbReference type="InterPro" id="IPR055161">
    <property type="entry name" value="NapH1-like_2nd"/>
</dbReference>
<evidence type="ECO:0000313" key="3">
    <source>
        <dbReference type="EMBL" id="GMG83025.1"/>
    </source>
</evidence>
<dbReference type="Proteomes" id="UP001239909">
    <property type="component" value="Unassembled WGS sequence"/>
</dbReference>
<sequence>MEDDIALVLDPETARVTVDDPSPTVSVIWDQAVQSAVIETAVGPTIASRAYALTHTAIFDAWASYDPVAVGVSVGDTLQQAAVDNTEANKTEAMSFAAYAVLRELFPEQGEIFDAAMAELGFPVNLGLVAPDSPASLGLLVAETLMAERRGDGSNQENGYADTSGYAPVNLSSEAIVDITRWTPENVPIDPEDDSPDQVFLTAHWGGVTPFALDDAAAMRPEPPAGFFVEGVDATLDIETATITFNGPEAPAPVAVSPELVGSVINPEFIAQAERLVTASAALTDEQKLIAEFWEDGGGTSFPPGTWMTFGEFVSASHDNTLDEDAVLFLALGNAVFDAGIATWESKVFYDYTRPVRAIRELGALGLIGEAGTDELTGEDGFVIEAWAGVDEGTRTILAENFIPYQKPGADPSPPFAEYTSGHSAFSAAAAQVLKSFAGSDDFGGSVTFEAGGSLFEPGTTPAEAVTLAWDTFTAAADEAGISRIYGGIHFDDGDLNGRDLGREVGREVWSEALLFVTGGGGEVADAPEAPDDLLALGRLFDLSLARVLDLGGYNFWVDVFDSGASLDFISEAFVLSKEFALQFGAPGELSDADFLDRVFENVDLDTGGDLYADALAELEGGASRGSVLADLAEETAVAEETLYLNNLTEVEEGVWAFA</sequence>
<feature type="domain" description="Vanadium-dependent haloperoxidase NapH1-like second helical-bundle" evidence="2">
    <location>
        <begin position="328"/>
        <end position="493"/>
    </location>
</feature>
<evidence type="ECO:0000259" key="1">
    <source>
        <dbReference type="Pfam" id="PF21167"/>
    </source>
</evidence>
<keyword evidence="4" id="KW-1185">Reference proteome</keyword>
<dbReference type="Gene3D" id="1.10.606.10">
    <property type="entry name" value="Vanadium-containing Chloroperoxidase, domain 2"/>
    <property type="match status" value="1"/>
</dbReference>
<reference evidence="3 4" key="1">
    <citation type="submission" date="2023-04" db="EMBL/GenBank/DDBJ databases">
        <title>Marinoamorphus aggregata gen. nov., sp. Nov., isolate from tissue of brittle star Ophioplocus japonicus.</title>
        <authorList>
            <person name="Kawano K."/>
            <person name="Sawayama S."/>
            <person name="Nakagawa S."/>
        </authorList>
    </citation>
    <scope>NUCLEOTIDE SEQUENCE [LARGE SCALE GENOMIC DNA]</scope>
    <source>
        <strain evidence="3 4">NKW23</strain>
    </source>
</reference>
<dbReference type="InterPro" id="IPR049283">
    <property type="entry name" value="DUF6851"/>
</dbReference>
<feature type="domain" description="DUF6851" evidence="1">
    <location>
        <begin position="53"/>
        <end position="184"/>
    </location>
</feature>
<dbReference type="Gene3D" id="1.20.144.10">
    <property type="entry name" value="Phosphatidic acid phosphatase type 2/haloperoxidase"/>
    <property type="match status" value="1"/>
</dbReference>
<dbReference type="EMBL" id="BSYI01000015">
    <property type="protein sequence ID" value="GMG83025.1"/>
    <property type="molecule type" value="Genomic_DNA"/>
</dbReference>
<dbReference type="PANTHER" id="PTHR34599">
    <property type="entry name" value="PEROXIDASE-RELATED"/>
    <property type="match status" value="1"/>
</dbReference>
<accession>A0ABQ6LIB5</accession>
<evidence type="ECO:0008006" key="5">
    <source>
        <dbReference type="Google" id="ProtNLM"/>
    </source>
</evidence>
<dbReference type="InterPro" id="IPR036938">
    <property type="entry name" value="PAP2/HPO_sf"/>
</dbReference>
<protein>
    <recommendedName>
        <fullName evidence="5">PAP2 superfamily protein</fullName>
    </recommendedName>
</protein>
<dbReference type="RefSeq" id="WP_285671819.1">
    <property type="nucleotide sequence ID" value="NZ_BSYI01000015.1"/>
</dbReference>
<name>A0ABQ6LIB5_9RHOB</name>
<dbReference type="InterPro" id="IPR052559">
    <property type="entry name" value="V-haloperoxidase"/>
</dbReference>
<evidence type="ECO:0000259" key="2">
    <source>
        <dbReference type="Pfam" id="PF22778"/>
    </source>
</evidence>